<protein>
    <recommendedName>
        <fullName evidence="15">Interleukin 18 receptor 1</fullName>
    </recommendedName>
</protein>
<evidence type="ECO:0000256" key="8">
    <source>
        <dbReference type="ARBA" id="ARBA00023319"/>
    </source>
</evidence>
<evidence type="ECO:0000256" key="1">
    <source>
        <dbReference type="ARBA" id="ARBA00009752"/>
    </source>
</evidence>
<dbReference type="Ensembl" id="ENSATET00000023202.3">
    <property type="protein sequence ID" value="ENSATEP00000022830.1"/>
    <property type="gene ID" value="ENSATEG00000015834.3"/>
</dbReference>
<organism evidence="13 14">
    <name type="scientific">Anabas testudineus</name>
    <name type="common">Climbing perch</name>
    <name type="synonym">Anthias testudineus</name>
    <dbReference type="NCBI Taxonomy" id="64144"/>
    <lineage>
        <taxon>Eukaryota</taxon>
        <taxon>Metazoa</taxon>
        <taxon>Chordata</taxon>
        <taxon>Craniata</taxon>
        <taxon>Vertebrata</taxon>
        <taxon>Euteleostomi</taxon>
        <taxon>Actinopterygii</taxon>
        <taxon>Neopterygii</taxon>
        <taxon>Teleostei</taxon>
        <taxon>Neoteleostei</taxon>
        <taxon>Acanthomorphata</taxon>
        <taxon>Anabantaria</taxon>
        <taxon>Anabantiformes</taxon>
        <taxon>Anabantoidei</taxon>
        <taxon>Anabantidae</taxon>
        <taxon>Anabas</taxon>
    </lineage>
</organism>
<keyword evidence="5" id="KW-0520">NAD</keyword>
<reference evidence="13" key="3">
    <citation type="submission" date="2025-09" db="UniProtKB">
        <authorList>
            <consortium name="Ensembl"/>
        </authorList>
    </citation>
    <scope>IDENTIFICATION</scope>
</reference>
<dbReference type="GO" id="GO:0004908">
    <property type="term" value="F:interleukin-1 receptor activity"/>
    <property type="evidence" value="ECO:0007669"/>
    <property type="project" value="InterPro"/>
</dbReference>
<feature type="domain" description="Ig-like" evidence="12">
    <location>
        <begin position="12"/>
        <end position="111"/>
    </location>
</feature>
<dbReference type="InParanoid" id="A0A3Q1IQU4"/>
<dbReference type="PANTHER" id="PTHR11890">
    <property type="entry name" value="INTERLEUKIN-1 RECEPTOR FAMILY MEMBER"/>
    <property type="match status" value="1"/>
</dbReference>
<dbReference type="GeneID" id="113174862"/>
<keyword evidence="7" id="KW-0325">Glycoprotein</keyword>
<evidence type="ECO:0000313" key="13">
    <source>
        <dbReference type="Ensembl" id="ENSATEP00000022830.1"/>
    </source>
</evidence>
<dbReference type="Gene3D" id="3.40.50.10140">
    <property type="entry name" value="Toll/interleukin-1 receptor homology (TIR) domain"/>
    <property type="match status" value="1"/>
</dbReference>
<keyword evidence="2 10" id="KW-0732">Signal</keyword>
<dbReference type="InterPro" id="IPR013783">
    <property type="entry name" value="Ig-like_fold"/>
</dbReference>
<dbReference type="SUPFAM" id="SSF52200">
    <property type="entry name" value="Toll/Interleukin receptor TIR domain"/>
    <property type="match status" value="1"/>
</dbReference>
<keyword evidence="6" id="KW-1015">Disulfide bond</keyword>
<dbReference type="PRINTS" id="PR01536">
    <property type="entry name" value="INTRLKN1R12F"/>
</dbReference>
<keyword evidence="8" id="KW-0393">Immunoglobulin domain</keyword>
<sequence length="538" mass="60261">MMVNILPVALLPVLTLLTGVSPLKPEEIYVKTGEMVVLHCPHSTKHNHNDNNNVVWTSYTTQEMYVINNKSAGQKQMLIAGRSLVILIASVNHEGNYSCSVGNASSQFRLTVYNTQSTENEERNKYSKTCYAPESCTLSCPEVNIPDVNTLNMTSNPITWHRQGDSSSKDSYFSSVEKEDHGVYTCTRSYQFQGQLYNMTFTVILDVQPQKKSGKPMILSPYKSDVFYVDLGSTVVIDCKAVVHSDFDEVFWLSDTSFVETNDSFPIFYNYTMEDNNVGIDVTASLVFKKVSEEDLSRRYTCKLESASELSSFVTVTLASKVCPLPLLLALGIVGILVVVIIAVVYAKFKIHIALFIRDNLGCHSSTSDRKNYDAFLMCYGNETDAGLNEDNRQWLKSVLEEKFGYCLCLYNRKIIPGKAEAQAVLDCIEQSQKVVLVPTTPDCGLGSDVLNDIHLTLVQRQSHLVFIKTEKTKVPSSGSVPEALKLLGETDFVTWKGSSSMIHTSSFFKELRYYLPAPQHPTKTRLLPREATHYDNC</sequence>
<feature type="transmembrane region" description="Helical" evidence="9">
    <location>
        <begin position="325"/>
        <end position="347"/>
    </location>
</feature>
<dbReference type="PRINTS" id="PR01537">
    <property type="entry name" value="INTRLKN1R1F"/>
</dbReference>
<evidence type="ECO:0000256" key="4">
    <source>
        <dbReference type="ARBA" id="ARBA00022801"/>
    </source>
</evidence>
<keyword evidence="9" id="KW-0472">Membrane</keyword>
<dbReference type="STRING" id="64144.ENSATEP00000022815"/>
<evidence type="ECO:0000259" key="11">
    <source>
        <dbReference type="PROSITE" id="PS50104"/>
    </source>
</evidence>
<dbReference type="RefSeq" id="XP_026234823.1">
    <property type="nucleotide sequence ID" value="XM_026379038.1"/>
</dbReference>
<evidence type="ECO:0000256" key="9">
    <source>
        <dbReference type="SAM" id="Phobius"/>
    </source>
</evidence>
<dbReference type="InterPro" id="IPR007110">
    <property type="entry name" value="Ig-like_dom"/>
</dbReference>
<evidence type="ECO:0008006" key="15">
    <source>
        <dbReference type="Google" id="ProtNLM"/>
    </source>
</evidence>
<dbReference type="PROSITE" id="PS50104">
    <property type="entry name" value="TIR"/>
    <property type="match status" value="1"/>
</dbReference>
<evidence type="ECO:0000313" key="14">
    <source>
        <dbReference type="Proteomes" id="UP000265040"/>
    </source>
</evidence>
<dbReference type="SMART" id="SM00409">
    <property type="entry name" value="IG"/>
    <property type="match status" value="3"/>
</dbReference>
<dbReference type="InterPro" id="IPR036179">
    <property type="entry name" value="Ig-like_dom_sf"/>
</dbReference>
<evidence type="ECO:0000256" key="6">
    <source>
        <dbReference type="ARBA" id="ARBA00023157"/>
    </source>
</evidence>
<feature type="domain" description="TIR" evidence="11">
    <location>
        <begin position="371"/>
        <end position="516"/>
    </location>
</feature>
<evidence type="ECO:0000256" key="10">
    <source>
        <dbReference type="SAM" id="SignalP"/>
    </source>
</evidence>
<dbReference type="Proteomes" id="UP000265040">
    <property type="component" value="Chromosome 3"/>
</dbReference>
<feature type="chain" id="PRO_5030080026" description="Interleukin 18 receptor 1" evidence="10">
    <location>
        <begin position="26"/>
        <end position="538"/>
    </location>
</feature>
<feature type="domain" description="Ig-like" evidence="12">
    <location>
        <begin position="134"/>
        <end position="202"/>
    </location>
</feature>
<proteinExistence type="inferred from homology"/>
<dbReference type="InterPro" id="IPR000157">
    <property type="entry name" value="TIR_dom"/>
</dbReference>
<reference evidence="13" key="2">
    <citation type="submission" date="2025-08" db="UniProtKB">
        <authorList>
            <consortium name="Ensembl"/>
        </authorList>
    </citation>
    <scope>IDENTIFICATION</scope>
</reference>
<dbReference type="InterPro" id="IPR015621">
    <property type="entry name" value="IL-1_rcpt_fam"/>
</dbReference>
<accession>A0A3Q1IQU4</accession>
<feature type="signal peptide" evidence="10">
    <location>
        <begin position="1"/>
        <end position="25"/>
    </location>
</feature>
<evidence type="ECO:0000256" key="5">
    <source>
        <dbReference type="ARBA" id="ARBA00023027"/>
    </source>
</evidence>
<dbReference type="Pfam" id="PF01582">
    <property type="entry name" value="TIR"/>
    <property type="match status" value="1"/>
</dbReference>
<name>A0A3Q1IQU4_ANATE</name>
<evidence type="ECO:0000256" key="3">
    <source>
        <dbReference type="ARBA" id="ARBA00022737"/>
    </source>
</evidence>
<feature type="domain" description="Ig-like" evidence="12">
    <location>
        <begin position="216"/>
        <end position="317"/>
    </location>
</feature>
<keyword evidence="9" id="KW-1133">Transmembrane helix</keyword>
<dbReference type="PANTHER" id="PTHR11890:SF6">
    <property type="entry name" value="INTERLEUKIN-18 RECEPTOR 1"/>
    <property type="match status" value="1"/>
</dbReference>
<keyword evidence="14" id="KW-1185">Reference proteome</keyword>
<dbReference type="AlphaFoldDB" id="A0A3Q1IQU4"/>
<dbReference type="GO" id="GO:0016787">
    <property type="term" value="F:hydrolase activity"/>
    <property type="evidence" value="ECO:0007669"/>
    <property type="project" value="UniProtKB-KW"/>
</dbReference>
<dbReference type="OrthoDB" id="9940746at2759"/>
<dbReference type="SUPFAM" id="SSF48726">
    <property type="entry name" value="Immunoglobulin"/>
    <property type="match status" value="3"/>
</dbReference>
<evidence type="ECO:0000256" key="7">
    <source>
        <dbReference type="ARBA" id="ARBA00023180"/>
    </source>
</evidence>
<dbReference type="PROSITE" id="PS50835">
    <property type="entry name" value="IG_LIKE"/>
    <property type="match status" value="3"/>
</dbReference>
<dbReference type="InterPro" id="IPR003599">
    <property type="entry name" value="Ig_sub"/>
</dbReference>
<dbReference type="GeneTree" id="ENSGT01090000259985"/>
<comment type="similarity">
    <text evidence="1">Belongs to the interleukin-1 receptor family.</text>
</comment>
<keyword evidence="9" id="KW-0812">Transmembrane</keyword>
<keyword evidence="3" id="KW-0677">Repeat</keyword>
<dbReference type="OMA" id="CKLESDQ"/>
<dbReference type="Gene3D" id="2.60.40.10">
    <property type="entry name" value="Immunoglobulins"/>
    <property type="match status" value="3"/>
</dbReference>
<dbReference type="InterPro" id="IPR004074">
    <property type="entry name" value="IL-1_rcpt_I/II-typ"/>
</dbReference>
<keyword evidence="4" id="KW-0378">Hydrolase</keyword>
<evidence type="ECO:0000256" key="2">
    <source>
        <dbReference type="ARBA" id="ARBA00022729"/>
    </source>
</evidence>
<reference evidence="13" key="1">
    <citation type="submission" date="2021-04" db="EMBL/GenBank/DDBJ databases">
        <authorList>
            <consortium name="Wellcome Sanger Institute Data Sharing"/>
        </authorList>
    </citation>
    <scope>NUCLEOTIDE SEQUENCE [LARGE SCALE GENOMIC DNA]</scope>
</reference>
<evidence type="ECO:0000259" key="12">
    <source>
        <dbReference type="PROSITE" id="PS50835"/>
    </source>
</evidence>
<dbReference type="InterPro" id="IPR035897">
    <property type="entry name" value="Toll_tir_struct_dom_sf"/>
</dbReference>